<dbReference type="KEGG" id="vg:60330883"/>
<dbReference type="RefSeq" id="YP_009959341.1">
    <property type="nucleotide sequence ID" value="NC_051679.1"/>
</dbReference>
<dbReference type="GeneID" id="60330883"/>
<dbReference type="Proteomes" id="UP000318624">
    <property type="component" value="Segment"/>
</dbReference>
<dbReference type="EMBL" id="MK967397">
    <property type="protein sequence ID" value="QDM57460.1"/>
    <property type="molecule type" value="Genomic_DNA"/>
</dbReference>
<keyword evidence="2" id="KW-1185">Reference proteome</keyword>
<accession>A0A515MLC2</accession>
<protein>
    <submittedName>
        <fullName evidence="1">Uncharacterized protein</fullName>
    </submittedName>
</protein>
<reference evidence="1 2" key="1">
    <citation type="submission" date="2019-05" db="EMBL/GenBank/DDBJ databases">
        <authorList>
            <person name="Patel D."/>
            <person name="Jones M.J."/>
            <person name="Williams H.E."/>
            <person name="Harmon A.N."/>
            <person name="Tarter E.D."/>
            <person name="Gaekle K.N."/>
            <person name="Maryyam S."/>
            <person name="Gaffney B.L."/>
            <person name="Staples A.K."/>
            <person name="King R.A."/>
            <person name="Rinehart C.A."/>
            <person name="Rowland N.S."/>
            <person name="Garlena R.A."/>
            <person name="Russell D.A."/>
            <person name="Pope W.H."/>
            <person name="Jacobs-Sera D."/>
            <person name="Hendrix R.W."/>
            <person name="Hatfull G.F."/>
        </authorList>
    </citation>
    <scope>NUCLEOTIDE SEQUENCE [LARGE SCALE GENOMIC DNA]</scope>
</reference>
<name>A0A515MLC2_9CAUD</name>
<sequence>MTTLNDPVQVRAIIAAPIRECWGPDSPYEHVAMRIIAALKANRIALVELPEATYADYPDEWSSRMAEDEWDTWVDGRGNIQVRTQGYATADGARNLAAALLAAAVVAEGEDK</sequence>
<gene>
    <name evidence="1" type="primary">76</name>
    <name evidence="1" type="ORF">SEA_MAHAVRAT_76</name>
</gene>
<evidence type="ECO:0000313" key="1">
    <source>
        <dbReference type="EMBL" id="QDM57460.1"/>
    </source>
</evidence>
<evidence type="ECO:0000313" key="2">
    <source>
        <dbReference type="Proteomes" id="UP000318624"/>
    </source>
</evidence>
<proteinExistence type="predicted"/>
<organism evidence="1 2">
    <name type="scientific">Mycobacterium phage Mahavrat</name>
    <dbReference type="NCBI Taxonomy" id="2591129"/>
    <lineage>
        <taxon>Viruses</taxon>
        <taxon>Duplodnaviria</taxon>
        <taxon>Heunggongvirae</taxon>
        <taxon>Uroviricota</taxon>
        <taxon>Caudoviricetes</taxon>
        <taxon>Gracegardnervirinae</taxon>
        <taxon>Cheoctovirus</taxon>
        <taxon>Cheoctovirus mahavrat</taxon>
    </lineage>
</organism>